<keyword evidence="2" id="KW-0472">Membrane</keyword>
<feature type="transmembrane region" description="Helical" evidence="2">
    <location>
        <begin position="86"/>
        <end position="108"/>
    </location>
</feature>
<dbReference type="Proteomes" id="UP001562354">
    <property type="component" value="Unassembled WGS sequence"/>
</dbReference>
<proteinExistence type="predicted"/>
<name>A0ABR3P6X5_9PEZI</name>
<keyword evidence="2" id="KW-0812">Transmembrane</keyword>
<reference evidence="3 4" key="1">
    <citation type="submission" date="2024-07" db="EMBL/GenBank/DDBJ databases">
        <title>Draft sequence of the Neodothiora populina.</title>
        <authorList>
            <person name="Drown D.D."/>
            <person name="Schuette U.S."/>
            <person name="Buechlein A.B."/>
            <person name="Rusch D.R."/>
            <person name="Winton L.W."/>
            <person name="Adams G.A."/>
        </authorList>
    </citation>
    <scope>NUCLEOTIDE SEQUENCE [LARGE SCALE GENOMIC DNA]</scope>
    <source>
        <strain evidence="3 4">CPC 39397</strain>
    </source>
</reference>
<comment type="caution">
    <text evidence="3">The sequence shown here is derived from an EMBL/GenBank/DDBJ whole genome shotgun (WGS) entry which is preliminary data.</text>
</comment>
<dbReference type="RefSeq" id="XP_069197964.1">
    <property type="nucleotide sequence ID" value="XM_069345762.1"/>
</dbReference>
<accession>A0ABR3P6X5</accession>
<evidence type="ECO:0000313" key="4">
    <source>
        <dbReference type="Proteomes" id="UP001562354"/>
    </source>
</evidence>
<dbReference type="GeneID" id="95979602"/>
<feature type="region of interest" description="Disordered" evidence="1">
    <location>
        <begin position="41"/>
        <end position="81"/>
    </location>
</feature>
<keyword evidence="2" id="KW-1133">Transmembrane helix</keyword>
<sequence length="134" mass="14743">MFGAMRRNAPTFSSPSSHMARLLERSSDSSLSRFGARRFYAQGAPNTGPPVGPATERAVASSQTQSIPVPNRVKQRTPGPRGGRSAGFYVMIMATALFTVPPISYFYWEHRKAHMKAKKEAMLADIQARVRAQS</sequence>
<evidence type="ECO:0000256" key="2">
    <source>
        <dbReference type="SAM" id="Phobius"/>
    </source>
</evidence>
<dbReference type="EMBL" id="JBFMKM010000013">
    <property type="protein sequence ID" value="KAL1301688.1"/>
    <property type="molecule type" value="Genomic_DNA"/>
</dbReference>
<protein>
    <submittedName>
        <fullName evidence="3">Uncharacterized protein</fullName>
    </submittedName>
</protein>
<evidence type="ECO:0000256" key="1">
    <source>
        <dbReference type="SAM" id="MobiDB-lite"/>
    </source>
</evidence>
<organism evidence="3 4">
    <name type="scientific">Neodothiora populina</name>
    <dbReference type="NCBI Taxonomy" id="2781224"/>
    <lineage>
        <taxon>Eukaryota</taxon>
        <taxon>Fungi</taxon>
        <taxon>Dikarya</taxon>
        <taxon>Ascomycota</taxon>
        <taxon>Pezizomycotina</taxon>
        <taxon>Dothideomycetes</taxon>
        <taxon>Dothideomycetidae</taxon>
        <taxon>Dothideales</taxon>
        <taxon>Dothioraceae</taxon>
        <taxon>Neodothiora</taxon>
    </lineage>
</organism>
<feature type="region of interest" description="Disordered" evidence="1">
    <location>
        <begin position="1"/>
        <end position="29"/>
    </location>
</feature>
<gene>
    <name evidence="3" type="ORF">AAFC00_005903</name>
</gene>
<keyword evidence="4" id="KW-1185">Reference proteome</keyword>
<evidence type="ECO:0000313" key="3">
    <source>
        <dbReference type="EMBL" id="KAL1301688.1"/>
    </source>
</evidence>